<dbReference type="GO" id="GO:0005351">
    <property type="term" value="F:carbohydrate:proton symporter activity"/>
    <property type="evidence" value="ECO:0007669"/>
    <property type="project" value="InterPro"/>
</dbReference>
<evidence type="ECO:0000256" key="8">
    <source>
        <dbReference type="ARBA" id="ARBA00023136"/>
    </source>
</evidence>
<reference evidence="11" key="1">
    <citation type="journal article" date="2021" name="PeerJ">
        <title>Extensive microbial diversity within the chicken gut microbiome revealed by metagenomics and culture.</title>
        <authorList>
            <person name="Gilroy R."/>
            <person name="Ravi A."/>
            <person name="Getino M."/>
            <person name="Pursley I."/>
            <person name="Horton D.L."/>
            <person name="Alikhan N.F."/>
            <person name="Baker D."/>
            <person name="Gharbi K."/>
            <person name="Hall N."/>
            <person name="Watson M."/>
            <person name="Adriaenssens E.M."/>
            <person name="Foster-Nyarko E."/>
            <person name="Jarju S."/>
            <person name="Secka A."/>
            <person name="Antonio M."/>
            <person name="Oren A."/>
            <person name="Chaudhuri R.R."/>
            <person name="La Ragione R."/>
            <person name="Hildebrand F."/>
            <person name="Pallen M.J."/>
        </authorList>
    </citation>
    <scope>NUCLEOTIDE SEQUENCE</scope>
    <source>
        <strain evidence="11">ChiHecolR3B27-1887</strain>
    </source>
</reference>
<dbReference type="PANTHER" id="PTHR30505">
    <property type="entry name" value="FRUCTOSE-LIKE PERMEASE"/>
    <property type="match status" value="1"/>
</dbReference>
<evidence type="ECO:0000256" key="1">
    <source>
        <dbReference type="ARBA" id="ARBA00004429"/>
    </source>
</evidence>
<feature type="transmembrane region" description="Helical" evidence="9">
    <location>
        <begin position="196"/>
        <end position="215"/>
    </location>
</feature>
<feature type="domain" description="PTS EIIC type-2" evidence="10">
    <location>
        <begin position="1"/>
        <end position="324"/>
    </location>
</feature>
<dbReference type="PROSITE" id="PS51104">
    <property type="entry name" value="PTS_EIIC_TYPE_2"/>
    <property type="match status" value="1"/>
</dbReference>
<gene>
    <name evidence="11" type="ORF">IAA22_08420</name>
</gene>
<evidence type="ECO:0000256" key="7">
    <source>
        <dbReference type="ARBA" id="ARBA00022989"/>
    </source>
</evidence>
<evidence type="ECO:0000256" key="6">
    <source>
        <dbReference type="ARBA" id="ARBA00022692"/>
    </source>
</evidence>
<keyword evidence="3" id="KW-1003">Cell membrane</keyword>
<feature type="transmembrane region" description="Helical" evidence="9">
    <location>
        <begin position="157"/>
        <end position="176"/>
    </location>
</feature>
<reference evidence="11" key="2">
    <citation type="submission" date="2021-04" db="EMBL/GenBank/DDBJ databases">
        <authorList>
            <person name="Gilroy R."/>
        </authorList>
    </citation>
    <scope>NUCLEOTIDE SEQUENCE</scope>
    <source>
        <strain evidence="11">ChiHecolR3B27-1887</strain>
    </source>
</reference>
<feature type="non-terminal residue" evidence="11">
    <location>
        <position position="1"/>
    </location>
</feature>
<dbReference type="GO" id="GO:0008982">
    <property type="term" value="F:protein-N(PI)-phosphohistidine-sugar phosphotransferase activity"/>
    <property type="evidence" value="ECO:0007669"/>
    <property type="project" value="InterPro"/>
</dbReference>
<evidence type="ECO:0000259" key="10">
    <source>
        <dbReference type="PROSITE" id="PS51104"/>
    </source>
</evidence>
<keyword evidence="4" id="KW-0762">Sugar transport</keyword>
<dbReference type="InterPro" id="IPR003352">
    <property type="entry name" value="PTS_EIIC"/>
</dbReference>
<evidence type="ECO:0000256" key="3">
    <source>
        <dbReference type="ARBA" id="ARBA00022475"/>
    </source>
</evidence>
<dbReference type="InterPro" id="IPR013014">
    <property type="entry name" value="PTS_EIIC_2"/>
</dbReference>
<comment type="subcellular location">
    <subcellularLocation>
        <location evidence="1">Cell inner membrane</location>
        <topology evidence="1">Multi-pass membrane protein</topology>
    </subcellularLocation>
</comment>
<protein>
    <submittedName>
        <fullName evidence="11">PTS fructose transporter subunit IIC</fullName>
    </submittedName>
</protein>
<dbReference type="Proteomes" id="UP000824029">
    <property type="component" value="Unassembled WGS sequence"/>
</dbReference>
<dbReference type="InterPro" id="IPR006327">
    <property type="entry name" value="PTS_IIC_fruc"/>
</dbReference>
<keyword evidence="8 9" id="KW-0472">Membrane</keyword>
<evidence type="ECO:0000313" key="11">
    <source>
        <dbReference type="EMBL" id="HIZ19114.1"/>
    </source>
</evidence>
<accession>A0A9D2DLW9</accession>
<dbReference type="Pfam" id="PF02378">
    <property type="entry name" value="PTS_EIIC"/>
    <property type="match status" value="1"/>
</dbReference>
<dbReference type="EMBL" id="DXBZ01000166">
    <property type="protein sequence ID" value="HIZ19114.1"/>
    <property type="molecule type" value="Genomic_DNA"/>
</dbReference>
<name>A0A9D2DLW9_9ACTN</name>
<evidence type="ECO:0000256" key="4">
    <source>
        <dbReference type="ARBA" id="ARBA00022597"/>
    </source>
</evidence>
<dbReference type="GO" id="GO:0090563">
    <property type="term" value="F:protein-phosphocysteine-sugar phosphotransferase activity"/>
    <property type="evidence" value="ECO:0007669"/>
    <property type="project" value="TreeGrafter"/>
</dbReference>
<feature type="transmembrane region" description="Helical" evidence="9">
    <location>
        <begin position="254"/>
        <end position="274"/>
    </location>
</feature>
<dbReference type="GO" id="GO:0005886">
    <property type="term" value="C:plasma membrane"/>
    <property type="evidence" value="ECO:0007669"/>
    <property type="project" value="UniProtKB-SubCell"/>
</dbReference>
<sequence length="338" mass="34894">SSLVVAIPQLIALAMGITSLTEDLTGFAGFLYNLQQVGWTGIGLVNTVLAAFIGYSIADKPGLAAGLVGGAVATDTQAGFIGAVIYAFIGGYLVRWAIKAIKVPEKYMQIMPNVVLPFAATFVVAVVAVLLAVPLSAINNAIVTWLQDMCSTGTNKVIMAVILGAMIGFDMGGPVNKAAWMAGNALLAEGIFTPNVFINCAITIPPLGYAIAAVIRKARFSASLRDSASGNWVMSFIGITEGAIPFTLVKPTRLIPINIIGSALGAGVAALLGSDAVIPPLGGWYGAITMQNPWGYLIGIAVGGLFIALAATALVDFNVDPDAAEEDVSADDIEISFE</sequence>
<dbReference type="NCBIfam" id="TIGR01427">
    <property type="entry name" value="PTS_IIC_fructo"/>
    <property type="match status" value="1"/>
</dbReference>
<evidence type="ECO:0000256" key="5">
    <source>
        <dbReference type="ARBA" id="ARBA00022683"/>
    </source>
</evidence>
<feature type="transmembrane region" description="Helical" evidence="9">
    <location>
        <begin position="118"/>
        <end position="145"/>
    </location>
</feature>
<feature type="transmembrane region" description="Helical" evidence="9">
    <location>
        <begin position="294"/>
        <end position="315"/>
    </location>
</feature>
<dbReference type="PANTHER" id="PTHR30505:SF0">
    <property type="entry name" value="FRUCTOSE-LIKE PTS SYSTEM EIIBC COMPONENT-RELATED"/>
    <property type="match status" value="1"/>
</dbReference>
<keyword evidence="2" id="KW-0813">Transport</keyword>
<evidence type="ECO:0000256" key="9">
    <source>
        <dbReference type="SAM" id="Phobius"/>
    </source>
</evidence>
<feature type="transmembrane region" description="Helical" evidence="9">
    <location>
        <begin position="37"/>
        <end position="58"/>
    </location>
</feature>
<organism evidence="11 12">
    <name type="scientific">Candidatus Olsenella stercoravium</name>
    <dbReference type="NCBI Taxonomy" id="2838713"/>
    <lineage>
        <taxon>Bacteria</taxon>
        <taxon>Bacillati</taxon>
        <taxon>Actinomycetota</taxon>
        <taxon>Coriobacteriia</taxon>
        <taxon>Coriobacteriales</taxon>
        <taxon>Atopobiaceae</taxon>
        <taxon>Olsenella</taxon>
    </lineage>
</organism>
<dbReference type="InterPro" id="IPR050864">
    <property type="entry name" value="Bacterial_PTS_Sugar_Transport"/>
</dbReference>
<proteinExistence type="predicted"/>
<dbReference type="GO" id="GO:0009401">
    <property type="term" value="P:phosphoenolpyruvate-dependent sugar phosphotransferase system"/>
    <property type="evidence" value="ECO:0007669"/>
    <property type="project" value="UniProtKB-KW"/>
</dbReference>
<keyword evidence="6 9" id="KW-0812">Transmembrane</keyword>
<evidence type="ECO:0000313" key="12">
    <source>
        <dbReference type="Proteomes" id="UP000824029"/>
    </source>
</evidence>
<keyword evidence="5" id="KW-0598">Phosphotransferase system</keyword>
<feature type="transmembrane region" description="Helical" evidence="9">
    <location>
        <begin position="78"/>
        <end position="98"/>
    </location>
</feature>
<keyword evidence="7 9" id="KW-1133">Transmembrane helix</keyword>
<dbReference type="AlphaFoldDB" id="A0A9D2DLW9"/>
<comment type="caution">
    <text evidence="11">The sequence shown here is derived from an EMBL/GenBank/DDBJ whole genome shotgun (WGS) entry which is preliminary data.</text>
</comment>
<evidence type="ECO:0000256" key="2">
    <source>
        <dbReference type="ARBA" id="ARBA00022448"/>
    </source>
</evidence>